<feature type="non-terminal residue" evidence="2">
    <location>
        <position position="1"/>
    </location>
</feature>
<organism evidence="2 3">
    <name type="scientific">Leptotrombidium deliense</name>
    <dbReference type="NCBI Taxonomy" id="299467"/>
    <lineage>
        <taxon>Eukaryota</taxon>
        <taxon>Metazoa</taxon>
        <taxon>Ecdysozoa</taxon>
        <taxon>Arthropoda</taxon>
        <taxon>Chelicerata</taxon>
        <taxon>Arachnida</taxon>
        <taxon>Acari</taxon>
        <taxon>Acariformes</taxon>
        <taxon>Trombidiformes</taxon>
        <taxon>Prostigmata</taxon>
        <taxon>Anystina</taxon>
        <taxon>Parasitengona</taxon>
        <taxon>Trombiculoidea</taxon>
        <taxon>Trombiculidae</taxon>
        <taxon>Leptotrombidium</taxon>
    </lineage>
</organism>
<dbReference type="SMART" id="SM00454">
    <property type="entry name" value="SAM"/>
    <property type="match status" value="1"/>
</dbReference>
<accession>A0A443SV20</accession>
<dbReference type="VEuPathDB" id="VectorBase:LDEU000675"/>
<dbReference type="InterPro" id="IPR013761">
    <property type="entry name" value="SAM/pointed_sf"/>
</dbReference>
<dbReference type="Proteomes" id="UP000288716">
    <property type="component" value="Unassembled WGS sequence"/>
</dbReference>
<dbReference type="OrthoDB" id="8188202at2759"/>
<name>A0A443SV20_9ACAR</name>
<evidence type="ECO:0000259" key="1">
    <source>
        <dbReference type="SMART" id="SM00454"/>
    </source>
</evidence>
<evidence type="ECO:0000313" key="2">
    <source>
        <dbReference type="EMBL" id="RWS31363.1"/>
    </source>
</evidence>
<dbReference type="EMBL" id="NCKV01000185">
    <property type="protein sequence ID" value="RWS31363.1"/>
    <property type="molecule type" value="Genomic_DNA"/>
</dbReference>
<dbReference type="SUPFAM" id="SSF47769">
    <property type="entry name" value="SAM/Pointed domain"/>
    <property type="match status" value="1"/>
</dbReference>
<dbReference type="AlphaFoldDB" id="A0A443SV20"/>
<feature type="non-terminal residue" evidence="2">
    <location>
        <position position="73"/>
    </location>
</feature>
<protein>
    <recommendedName>
        <fullName evidence="1">SAM domain-containing protein</fullName>
    </recommendedName>
</protein>
<keyword evidence="3" id="KW-1185">Reference proteome</keyword>
<feature type="domain" description="SAM" evidence="1">
    <location>
        <begin position="1"/>
        <end position="66"/>
    </location>
</feature>
<proteinExistence type="predicted"/>
<dbReference type="Gene3D" id="1.10.150.50">
    <property type="entry name" value="Transcription Factor, Ets-1"/>
    <property type="match status" value="1"/>
</dbReference>
<comment type="caution">
    <text evidence="2">The sequence shown here is derived from an EMBL/GenBank/DDBJ whole genome shotgun (WGS) entry which is preliminary data.</text>
</comment>
<dbReference type="InterPro" id="IPR001660">
    <property type="entry name" value="SAM"/>
</dbReference>
<evidence type="ECO:0000313" key="3">
    <source>
        <dbReference type="Proteomes" id="UP000288716"/>
    </source>
</evidence>
<sequence length="73" mass="8541">FFGDEPPILKQFLKKLGYEKYCSKFESEKIGINELILMNEERLQKLGIPMGPRIRILQEASKLRLQNGNLYLV</sequence>
<dbReference type="STRING" id="299467.A0A443SV20"/>
<reference evidence="2 3" key="1">
    <citation type="journal article" date="2018" name="Gigascience">
        <title>Genomes of trombidid mites reveal novel predicted allergens and laterally-transferred genes associated with secondary metabolism.</title>
        <authorList>
            <person name="Dong X."/>
            <person name="Chaisiri K."/>
            <person name="Xia D."/>
            <person name="Armstrong S.D."/>
            <person name="Fang Y."/>
            <person name="Donnelly M.J."/>
            <person name="Kadowaki T."/>
            <person name="McGarry J.W."/>
            <person name="Darby A.C."/>
            <person name="Makepeace B.L."/>
        </authorList>
    </citation>
    <scope>NUCLEOTIDE SEQUENCE [LARGE SCALE GENOMIC DNA]</scope>
    <source>
        <strain evidence="2">UoL-UT</strain>
    </source>
</reference>
<dbReference type="Pfam" id="PF00536">
    <property type="entry name" value="SAM_1"/>
    <property type="match status" value="1"/>
</dbReference>
<gene>
    <name evidence="2" type="ORF">B4U80_01378</name>
</gene>